<evidence type="ECO:0000256" key="2">
    <source>
        <dbReference type="ARBA" id="ARBA00023125"/>
    </source>
</evidence>
<evidence type="ECO:0000313" key="6">
    <source>
        <dbReference type="Proteomes" id="UP000247781"/>
    </source>
</evidence>
<dbReference type="EMBL" id="QJJU01000003">
    <property type="protein sequence ID" value="PXX10990.1"/>
    <property type="molecule type" value="Genomic_DNA"/>
</dbReference>
<sequence>MLKALSDPVRLRLLSVVASHSGGEACVCDISAGITVGQPTVSHHLKVLRTAGLLDSERRGSWVYYRVIPEALQQLSSLLGTDNLIGSR</sequence>
<dbReference type="PROSITE" id="PS50987">
    <property type="entry name" value="HTH_ARSR_2"/>
    <property type="match status" value="1"/>
</dbReference>
<dbReference type="PRINTS" id="PR00778">
    <property type="entry name" value="HTHARSR"/>
</dbReference>
<feature type="domain" description="HTH arsR-type" evidence="4">
    <location>
        <begin position="1"/>
        <end position="87"/>
    </location>
</feature>
<dbReference type="Pfam" id="PF01022">
    <property type="entry name" value="HTH_5"/>
    <property type="match status" value="1"/>
</dbReference>
<protein>
    <submittedName>
        <fullName evidence="5">DNA-binding transcriptional ArsR family regulator</fullName>
    </submittedName>
</protein>
<reference evidence="6" key="1">
    <citation type="submission" date="2018-05" db="EMBL/GenBank/DDBJ databases">
        <authorList>
            <person name="Deangelis K."/>
            <person name="Huntemann M."/>
            <person name="Clum A."/>
            <person name="Pillay M."/>
            <person name="Palaniappan K."/>
            <person name="Varghese N."/>
            <person name="Mikhailova N."/>
            <person name="Stamatis D."/>
            <person name="Reddy T."/>
            <person name="Daum C."/>
            <person name="Shapiro N."/>
            <person name="Ivanova N."/>
            <person name="Kyrpides N."/>
            <person name="Woyke T."/>
        </authorList>
    </citation>
    <scope>NUCLEOTIDE SEQUENCE [LARGE SCALE GENOMIC DNA]</scope>
    <source>
        <strain evidence="6">GAS496</strain>
    </source>
</reference>
<dbReference type="Proteomes" id="UP000247781">
    <property type="component" value="Unassembled WGS sequence"/>
</dbReference>
<dbReference type="InterPro" id="IPR051081">
    <property type="entry name" value="HTH_MetalResp_TranReg"/>
</dbReference>
<gene>
    <name evidence="5" type="ORF">C8E89_10377</name>
</gene>
<keyword evidence="2 5" id="KW-0238">DNA-binding</keyword>
<keyword evidence="6" id="KW-1185">Reference proteome</keyword>
<evidence type="ECO:0000313" key="5">
    <source>
        <dbReference type="EMBL" id="PXX10990.1"/>
    </source>
</evidence>
<accession>A0A318HZC9</accession>
<organism evidence="5 6">
    <name type="scientific">Mycolicibacterium moriokaense</name>
    <dbReference type="NCBI Taxonomy" id="39691"/>
    <lineage>
        <taxon>Bacteria</taxon>
        <taxon>Bacillati</taxon>
        <taxon>Actinomycetota</taxon>
        <taxon>Actinomycetes</taxon>
        <taxon>Mycobacteriales</taxon>
        <taxon>Mycobacteriaceae</taxon>
        <taxon>Mycolicibacterium</taxon>
    </lineage>
</organism>
<dbReference type="InterPro" id="IPR001845">
    <property type="entry name" value="HTH_ArsR_DNA-bd_dom"/>
</dbReference>
<dbReference type="SMART" id="SM00418">
    <property type="entry name" value="HTH_ARSR"/>
    <property type="match status" value="1"/>
</dbReference>
<dbReference type="InterPro" id="IPR011991">
    <property type="entry name" value="ArsR-like_HTH"/>
</dbReference>
<dbReference type="InterPro" id="IPR036390">
    <property type="entry name" value="WH_DNA-bd_sf"/>
</dbReference>
<dbReference type="CDD" id="cd00090">
    <property type="entry name" value="HTH_ARSR"/>
    <property type="match status" value="1"/>
</dbReference>
<proteinExistence type="predicted"/>
<evidence type="ECO:0000256" key="3">
    <source>
        <dbReference type="ARBA" id="ARBA00023163"/>
    </source>
</evidence>
<dbReference type="Gene3D" id="1.10.10.10">
    <property type="entry name" value="Winged helix-like DNA-binding domain superfamily/Winged helix DNA-binding domain"/>
    <property type="match status" value="1"/>
</dbReference>
<comment type="caution">
    <text evidence="5">The sequence shown here is derived from an EMBL/GenBank/DDBJ whole genome shotgun (WGS) entry which is preliminary data.</text>
</comment>
<keyword evidence="3" id="KW-0804">Transcription</keyword>
<dbReference type="AlphaFoldDB" id="A0A318HZC9"/>
<dbReference type="GO" id="GO:0003700">
    <property type="term" value="F:DNA-binding transcription factor activity"/>
    <property type="evidence" value="ECO:0007669"/>
    <property type="project" value="InterPro"/>
</dbReference>
<evidence type="ECO:0000256" key="1">
    <source>
        <dbReference type="ARBA" id="ARBA00023015"/>
    </source>
</evidence>
<dbReference type="SUPFAM" id="SSF46785">
    <property type="entry name" value="Winged helix' DNA-binding domain"/>
    <property type="match status" value="1"/>
</dbReference>
<name>A0A318HZC9_9MYCO</name>
<dbReference type="NCBIfam" id="NF033788">
    <property type="entry name" value="HTH_metalloreg"/>
    <property type="match status" value="1"/>
</dbReference>
<dbReference type="PANTHER" id="PTHR33154">
    <property type="entry name" value="TRANSCRIPTIONAL REGULATOR, ARSR FAMILY"/>
    <property type="match status" value="1"/>
</dbReference>
<dbReference type="GO" id="GO:0003677">
    <property type="term" value="F:DNA binding"/>
    <property type="evidence" value="ECO:0007669"/>
    <property type="project" value="UniProtKB-KW"/>
</dbReference>
<dbReference type="InterPro" id="IPR036388">
    <property type="entry name" value="WH-like_DNA-bd_sf"/>
</dbReference>
<keyword evidence="1" id="KW-0805">Transcription regulation</keyword>
<dbReference type="PANTHER" id="PTHR33154:SF18">
    <property type="entry name" value="ARSENICAL RESISTANCE OPERON REPRESSOR"/>
    <property type="match status" value="1"/>
</dbReference>
<evidence type="ECO:0000259" key="4">
    <source>
        <dbReference type="PROSITE" id="PS50987"/>
    </source>
</evidence>
<reference evidence="5 6" key="2">
    <citation type="submission" date="2018-06" db="EMBL/GenBank/DDBJ databases">
        <title>Sequencing of bacterial isolates from soil warming experiment in Harvard Forest, Massachusetts, USA.</title>
        <authorList>
            <person name="Deangelis K.PhD."/>
        </authorList>
    </citation>
    <scope>NUCLEOTIDE SEQUENCE [LARGE SCALE GENOMIC DNA]</scope>
    <source>
        <strain evidence="5 6">GAS496</strain>
    </source>
</reference>